<dbReference type="InterPro" id="IPR050194">
    <property type="entry name" value="Glycosyltransferase_grp1"/>
</dbReference>
<dbReference type="Proteomes" id="UP000729733">
    <property type="component" value="Unassembled WGS sequence"/>
</dbReference>
<comment type="caution">
    <text evidence="1">The sequence shown here is derived from an EMBL/GenBank/DDBJ whole genome shotgun (WGS) entry which is preliminary data.</text>
</comment>
<evidence type="ECO:0000313" key="2">
    <source>
        <dbReference type="Proteomes" id="UP000729733"/>
    </source>
</evidence>
<dbReference type="SUPFAM" id="SSF53756">
    <property type="entry name" value="UDP-Glycosyltransferase/glycogen phosphorylase"/>
    <property type="match status" value="1"/>
</dbReference>
<dbReference type="EMBL" id="JADWDC010000026">
    <property type="protein sequence ID" value="MCC0177658.1"/>
    <property type="molecule type" value="Genomic_DNA"/>
</dbReference>
<name>A0A964FHN8_9CYAN</name>
<sequence length="381" mass="42905">MLCIGTSGKGSQDERRIYRLTKWLQADIDITYYFIDRSKSKIESAKDIRRVLNQPWDLVYQEGTGIASGANLILASLLRKQPYVVSSGDPIAGFFRTTKGNLIGNLFEIYEHLLYRFSAGFIGWTPYLTGVAMRMGAPKAVTVEGAVASDIFYPYSQERRRAIRQKLGISEDHLVCGVVGSLIWVPRQSYCYGYELGEILQRVKRKDISFLVVGDGDGKERMEKAVPRELRDRIVFTGRLPESEVVEAMNAMDIGFVTLFGEMGKYRLTTKLPEYLACGVPVAMNPTAAFYDYAAQGGWALPEGHPSDREFLDRCAVWLDNLGWQEVNAKKAAAVEVAAKSFDYKVIAPKFRDFIHRLLDLKDSDYIQATQSEITPISQKN</sequence>
<dbReference type="PANTHER" id="PTHR45947">
    <property type="entry name" value="SULFOQUINOVOSYL TRANSFERASE SQD2"/>
    <property type="match status" value="1"/>
</dbReference>
<reference evidence="1" key="1">
    <citation type="journal article" date="2021" name="Antonie Van Leeuwenhoek">
        <title>Draft genome and description of Waterburya agarophytonicola gen. nov. sp. nov. (Pleurocapsales, Cyanobacteria): a seaweed symbiont.</title>
        <authorList>
            <person name="Bonthond G."/>
            <person name="Shalygin S."/>
            <person name="Bayer T."/>
            <person name="Weinberger F."/>
        </authorList>
    </citation>
    <scope>NUCLEOTIDE SEQUENCE</scope>
    <source>
        <strain evidence="1">KI4</strain>
    </source>
</reference>
<accession>A0A964FHN8</accession>
<gene>
    <name evidence="1" type="ORF">I4641_11780</name>
</gene>
<dbReference type="AlphaFoldDB" id="A0A964FHN8"/>
<protein>
    <submittedName>
        <fullName evidence="1">Glycosyltransferase</fullName>
    </submittedName>
</protein>
<keyword evidence="2" id="KW-1185">Reference proteome</keyword>
<evidence type="ECO:0000313" key="1">
    <source>
        <dbReference type="EMBL" id="MCC0177658.1"/>
    </source>
</evidence>
<dbReference type="Gene3D" id="3.40.50.2000">
    <property type="entry name" value="Glycogen Phosphorylase B"/>
    <property type="match status" value="1"/>
</dbReference>
<dbReference type="Pfam" id="PF13692">
    <property type="entry name" value="Glyco_trans_1_4"/>
    <property type="match status" value="1"/>
</dbReference>
<proteinExistence type="predicted"/>
<dbReference type="PANTHER" id="PTHR45947:SF15">
    <property type="entry name" value="TEICHURONIC ACID BIOSYNTHESIS GLYCOSYLTRANSFERASE TUAC-RELATED"/>
    <property type="match status" value="1"/>
</dbReference>
<organism evidence="1 2">
    <name type="scientific">Waterburya agarophytonicola KI4</name>
    <dbReference type="NCBI Taxonomy" id="2874699"/>
    <lineage>
        <taxon>Bacteria</taxon>
        <taxon>Bacillati</taxon>
        <taxon>Cyanobacteriota</taxon>
        <taxon>Cyanophyceae</taxon>
        <taxon>Pleurocapsales</taxon>
        <taxon>Hyellaceae</taxon>
        <taxon>Waterburya</taxon>
        <taxon>Waterburya agarophytonicola</taxon>
    </lineage>
</organism>
<dbReference type="GO" id="GO:0016757">
    <property type="term" value="F:glycosyltransferase activity"/>
    <property type="evidence" value="ECO:0007669"/>
    <property type="project" value="TreeGrafter"/>
</dbReference>